<proteinExistence type="predicted"/>
<evidence type="ECO:0000313" key="2">
    <source>
        <dbReference type="EMBL" id="GJM52972.1"/>
    </source>
</evidence>
<evidence type="ECO:0000313" key="4">
    <source>
        <dbReference type="Proteomes" id="UP001208692"/>
    </source>
</evidence>
<accession>A0AAV5AYF4</accession>
<dbReference type="Proteomes" id="UP001208692">
    <property type="component" value="Unassembled WGS sequence"/>
</dbReference>
<dbReference type="AlphaFoldDB" id="A0AAV5AYF4"/>
<dbReference type="EMBL" id="BQKA01000013">
    <property type="protein sequence ID" value="GJM49807.1"/>
    <property type="molecule type" value="Genomic_DNA"/>
</dbReference>
<dbReference type="RefSeq" id="WP_264846812.1">
    <property type="nucleotide sequence ID" value="NZ_BPMA01000031.1"/>
</dbReference>
<dbReference type="EMBL" id="BQKB01000023">
    <property type="protein sequence ID" value="GJM52972.1"/>
    <property type="molecule type" value="Genomic_DNA"/>
</dbReference>
<dbReference type="Proteomes" id="UP001207736">
    <property type="component" value="Unassembled WGS sequence"/>
</dbReference>
<reference evidence="1 4" key="1">
    <citation type="submission" date="2021-11" db="EMBL/GenBank/DDBJ databases">
        <title>Draft genome sequence of Capnocytophaga sp. strain KC07075 isolated from cat oral cavity.</title>
        <authorList>
            <person name="Suzuki M."/>
            <person name="Imaoka K."/>
            <person name="Kimura M."/>
            <person name="Morikawa S."/>
            <person name="Maeda K."/>
        </authorList>
    </citation>
    <scope>NUCLEOTIDE SEQUENCE</scope>
    <source>
        <strain evidence="1">KC07075</strain>
        <strain evidence="2 4">KC07079</strain>
    </source>
</reference>
<protein>
    <submittedName>
        <fullName evidence="1">Uncharacterized protein</fullName>
    </submittedName>
</protein>
<sequence length="190" mass="23260">MSFHSVIQFRYTPHQELLEIRLGDLLFCYQNGTIKYCNQGQFYEIIAFYENKFSFQINETIFSEVYVGHTHRVIPFLLSFIEKANGEKSYFHWFSRYYDRINIRFEGNYFEITCENADYQRFTIDYNPHRGYFMYPIRSENYLITLCTIQNQHIEVHYTDKKNKYIHRWELHLPHSLQKLVKILLQIAFN</sequence>
<evidence type="ECO:0000313" key="1">
    <source>
        <dbReference type="EMBL" id="GJM49807.1"/>
    </source>
</evidence>
<comment type="caution">
    <text evidence="1">The sequence shown here is derived from an EMBL/GenBank/DDBJ whole genome shotgun (WGS) entry which is preliminary data.</text>
</comment>
<name>A0AAV5AYF4_9FLAO</name>
<organism evidence="1 3">
    <name type="scientific">Capnocytophaga catalasegens</name>
    <dbReference type="NCBI Taxonomy" id="1004260"/>
    <lineage>
        <taxon>Bacteria</taxon>
        <taxon>Pseudomonadati</taxon>
        <taxon>Bacteroidota</taxon>
        <taxon>Flavobacteriia</taxon>
        <taxon>Flavobacteriales</taxon>
        <taxon>Flavobacteriaceae</taxon>
        <taxon>Capnocytophaga</taxon>
    </lineage>
</organism>
<gene>
    <name evidence="1" type="ORF">RCZ15_07820</name>
    <name evidence="2" type="ORF">RCZ16_12890</name>
</gene>
<keyword evidence="4" id="KW-1185">Reference proteome</keyword>
<evidence type="ECO:0000313" key="3">
    <source>
        <dbReference type="Proteomes" id="UP001207736"/>
    </source>
</evidence>